<reference evidence="1" key="1">
    <citation type="submission" date="2021-01" db="EMBL/GenBank/DDBJ databases">
        <authorList>
            <consortium name="Genoscope - CEA"/>
            <person name="William W."/>
        </authorList>
    </citation>
    <scope>NUCLEOTIDE SEQUENCE</scope>
</reference>
<dbReference type="EMBL" id="CAJJDP010000213">
    <property type="protein sequence ID" value="CAD8215148.1"/>
    <property type="molecule type" value="Genomic_DNA"/>
</dbReference>
<evidence type="ECO:0000313" key="2">
    <source>
        <dbReference type="Proteomes" id="UP000683925"/>
    </source>
</evidence>
<sequence length="66" mass="7853">MTIALYANCNLKIRNIIQCFIDFLYKYQQTYQCDALKNTDKLINRHFLNCGVKLLIHFSQILLILE</sequence>
<comment type="caution">
    <text evidence="1">The sequence shown here is derived from an EMBL/GenBank/DDBJ whole genome shotgun (WGS) entry which is preliminary data.</text>
</comment>
<name>A0A8S1YNB5_PAROT</name>
<dbReference type="AlphaFoldDB" id="A0A8S1YNB5"/>
<proteinExistence type="predicted"/>
<organism evidence="1 2">
    <name type="scientific">Paramecium octaurelia</name>
    <dbReference type="NCBI Taxonomy" id="43137"/>
    <lineage>
        <taxon>Eukaryota</taxon>
        <taxon>Sar</taxon>
        <taxon>Alveolata</taxon>
        <taxon>Ciliophora</taxon>
        <taxon>Intramacronucleata</taxon>
        <taxon>Oligohymenophorea</taxon>
        <taxon>Peniculida</taxon>
        <taxon>Parameciidae</taxon>
        <taxon>Paramecium</taxon>
    </lineage>
</organism>
<gene>
    <name evidence="1" type="ORF">POCTA_138.1.T2090005</name>
</gene>
<protein>
    <submittedName>
        <fullName evidence="1">Uncharacterized protein</fullName>
    </submittedName>
</protein>
<accession>A0A8S1YNB5</accession>
<dbReference type="Proteomes" id="UP000683925">
    <property type="component" value="Unassembled WGS sequence"/>
</dbReference>
<evidence type="ECO:0000313" key="1">
    <source>
        <dbReference type="EMBL" id="CAD8215148.1"/>
    </source>
</evidence>
<keyword evidence="2" id="KW-1185">Reference proteome</keyword>